<proteinExistence type="predicted"/>
<comment type="caution">
    <text evidence="2">The sequence shown here is derived from an EMBL/GenBank/DDBJ whole genome shotgun (WGS) entry which is preliminary data.</text>
</comment>
<evidence type="ECO:0000313" key="3">
    <source>
        <dbReference type="Proteomes" id="UP000015001"/>
    </source>
</evidence>
<feature type="compositionally biased region" description="Basic and acidic residues" evidence="1">
    <location>
        <begin position="57"/>
        <end position="68"/>
    </location>
</feature>
<name>S4MMF2_9ACTN</name>
<dbReference type="HOGENOM" id="CLU_735504_0_0_11"/>
<accession>S4MMF2</accession>
<reference evidence="2 3" key="1">
    <citation type="submission" date="2013-02" db="EMBL/GenBank/DDBJ databases">
        <title>Draft Genome Sequence of Streptomyces afghaniensis, Which Produces Compounds of the Julimycin B-Complex.</title>
        <authorList>
            <person name="Gruening B.A."/>
            <person name="Praeg A."/>
            <person name="Erxleben A."/>
            <person name="Guenther S."/>
            <person name="Fiedler H.-P."/>
            <person name="Goodfellow M."/>
            <person name="Mueller M."/>
        </authorList>
    </citation>
    <scope>NUCLEOTIDE SEQUENCE [LARGE SCALE GENOMIC DNA]</scope>
    <source>
        <strain evidence="2 3">772</strain>
    </source>
</reference>
<feature type="compositionally biased region" description="Basic and acidic residues" evidence="1">
    <location>
        <begin position="36"/>
        <end position="50"/>
    </location>
</feature>
<dbReference type="PATRIC" id="fig|1283301.3.peg.5099"/>
<protein>
    <submittedName>
        <fullName evidence="2">Uncharacterized protein</fullName>
    </submittedName>
</protein>
<feature type="region of interest" description="Disordered" evidence="1">
    <location>
        <begin position="1"/>
        <end position="68"/>
    </location>
</feature>
<sequence>MIQPQFGGAEPPCLGRVGGEGAGAAAHAGDDSEVGGDDRALPALPGERRQGAGAARAGHDHTVRDGQDVRRVDPGVGADVVGHRVRVQQHLEALGRGLAHGPDRRLLERAGGFVPVRARGVRERLAEELLDARPAAVGGRHPLPHRLQRGAYGGGQLVAVQAVPAVALPAGRAEAQRHQVLPGVAEADAAGLVVGVQMLEAVPAEGLQFGAARPGPYGRLRRQVGQVRARGGLRDARRPGVAVAVGVDDRGARVLGAQTGVVREDDPGVHLQAGVRERGGGLAEGVTWGPVTGRVGVQLPSVPAVVRRVVHGGVLGGDDAVARVAGGERARGVVGGGERHLLHAERRDPRGRLRVPVDVPGVDECRRLHLASSSSA</sequence>
<organism evidence="2 3">
    <name type="scientific">Streptomyces afghaniensis 772</name>
    <dbReference type="NCBI Taxonomy" id="1283301"/>
    <lineage>
        <taxon>Bacteria</taxon>
        <taxon>Bacillati</taxon>
        <taxon>Actinomycetota</taxon>
        <taxon>Actinomycetes</taxon>
        <taxon>Kitasatosporales</taxon>
        <taxon>Streptomycetaceae</taxon>
        <taxon>Streptomyces</taxon>
    </lineage>
</organism>
<evidence type="ECO:0000313" key="2">
    <source>
        <dbReference type="EMBL" id="EPJ37806.1"/>
    </source>
</evidence>
<keyword evidence="3" id="KW-1185">Reference proteome</keyword>
<gene>
    <name evidence="2" type="ORF">STAFG_5128</name>
</gene>
<dbReference type="AlphaFoldDB" id="S4MMF2"/>
<dbReference type="EMBL" id="AOPY01001483">
    <property type="protein sequence ID" value="EPJ37806.1"/>
    <property type="molecule type" value="Genomic_DNA"/>
</dbReference>
<dbReference type="Proteomes" id="UP000015001">
    <property type="component" value="Unassembled WGS sequence"/>
</dbReference>
<evidence type="ECO:0000256" key="1">
    <source>
        <dbReference type="SAM" id="MobiDB-lite"/>
    </source>
</evidence>